<keyword evidence="3" id="KW-0862">Zinc</keyword>
<dbReference type="RefSeq" id="WP_345403135.1">
    <property type="nucleotide sequence ID" value="NZ_BAABLA010000113.1"/>
</dbReference>
<evidence type="ECO:0000256" key="1">
    <source>
        <dbReference type="ARBA" id="ARBA00001947"/>
    </source>
</evidence>
<reference evidence="6" key="1">
    <citation type="journal article" date="2019" name="Int. J. Syst. Evol. Microbiol.">
        <title>The Global Catalogue of Microorganisms (GCM) 10K type strain sequencing project: providing services to taxonomists for standard genome sequencing and annotation.</title>
        <authorList>
            <consortium name="The Broad Institute Genomics Platform"/>
            <consortium name="The Broad Institute Genome Sequencing Center for Infectious Disease"/>
            <person name="Wu L."/>
            <person name="Ma J."/>
        </authorList>
    </citation>
    <scope>NUCLEOTIDE SEQUENCE [LARGE SCALE GENOMIC DNA]</scope>
    <source>
        <strain evidence="6">KCTC 32255</strain>
    </source>
</reference>
<dbReference type="PANTHER" id="PTHR30519">
    <property type="entry name" value="5-METHYLTETRAHYDROPTEROYLTRIGLUTAMATE--HOMOCYSTEINE METHYLTRANSFERASE"/>
    <property type="match status" value="1"/>
</dbReference>
<dbReference type="EMBL" id="JBHSXX010000001">
    <property type="protein sequence ID" value="MFC6868941.1"/>
    <property type="molecule type" value="Genomic_DNA"/>
</dbReference>
<dbReference type="Gene3D" id="3.20.20.210">
    <property type="match status" value="1"/>
</dbReference>
<comment type="cofactor">
    <cofactor evidence="1">
        <name>Zn(2+)</name>
        <dbReference type="ChEBI" id="CHEBI:29105"/>
    </cofactor>
</comment>
<evidence type="ECO:0000256" key="2">
    <source>
        <dbReference type="ARBA" id="ARBA00022723"/>
    </source>
</evidence>
<evidence type="ECO:0000259" key="4">
    <source>
        <dbReference type="Pfam" id="PF01717"/>
    </source>
</evidence>
<dbReference type="SUPFAM" id="SSF51726">
    <property type="entry name" value="UROD/MetE-like"/>
    <property type="match status" value="1"/>
</dbReference>
<dbReference type="Proteomes" id="UP001596337">
    <property type="component" value="Unassembled WGS sequence"/>
</dbReference>
<accession>A0ABW2C142</accession>
<proteinExistence type="predicted"/>
<feature type="domain" description="Cobalamin-independent methionine synthase MetE C-terminal/archaeal" evidence="4">
    <location>
        <begin position="47"/>
        <end position="223"/>
    </location>
</feature>
<dbReference type="InterPro" id="IPR038071">
    <property type="entry name" value="UROD/MetE-like_sf"/>
</dbReference>
<sequence>MRIGSNDVFLPTMNMAYSNPKWYDFVAAGYNVPFGALVEDTVQAEVFKDALWGVIGDQQRAGMDVVADARLFAAGNYSGVVTYYYGRLAGFAPYGPNVKYPLYSTLRSPTCVGDISRAAPMMTPIAEALTELTDAPLKIQWTAAGTLTGLSADNHYGSDAERAFAIAEALNEDILEVDAMDQVAILQLDEWFWPYEYEDWSIEAFNRTVAGVRNAKVMVHLCVGNYRGGRGYRPDDTAVPGESAFDLHARRGESLVYESVLPRVYEANIDILNLQVIEDSDEGVLDALRKHPLPDDIDFVCGVIDPKSTYVETPDEVADRIERVLEVVPADRLGLTTGCGLKNLPRLTAFQKLRSLADGAALVRLRHQLGTGTTATTATA</sequence>
<gene>
    <name evidence="5" type="ORF">ACFQGD_17500</name>
</gene>
<evidence type="ECO:0000256" key="3">
    <source>
        <dbReference type="ARBA" id="ARBA00022833"/>
    </source>
</evidence>
<keyword evidence="6" id="KW-1185">Reference proteome</keyword>
<feature type="domain" description="Cobalamin-independent methionine synthase MetE C-terminal/archaeal" evidence="4">
    <location>
        <begin position="258"/>
        <end position="360"/>
    </location>
</feature>
<keyword evidence="5" id="KW-0456">Lyase</keyword>
<name>A0ABW2C142_9PSEU</name>
<organism evidence="5 6">
    <name type="scientific">Haloechinothrix salitolerans</name>
    <dbReference type="NCBI Taxonomy" id="926830"/>
    <lineage>
        <taxon>Bacteria</taxon>
        <taxon>Bacillati</taxon>
        <taxon>Actinomycetota</taxon>
        <taxon>Actinomycetes</taxon>
        <taxon>Pseudonocardiales</taxon>
        <taxon>Pseudonocardiaceae</taxon>
        <taxon>Haloechinothrix</taxon>
    </lineage>
</organism>
<evidence type="ECO:0000313" key="5">
    <source>
        <dbReference type="EMBL" id="MFC6868941.1"/>
    </source>
</evidence>
<dbReference type="GO" id="GO:0016829">
    <property type="term" value="F:lyase activity"/>
    <property type="evidence" value="ECO:0007669"/>
    <property type="project" value="UniProtKB-KW"/>
</dbReference>
<dbReference type="Pfam" id="PF01717">
    <property type="entry name" value="Meth_synt_2"/>
    <property type="match status" value="2"/>
</dbReference>
<comment type="caution">
    <text evidence="5">The sequence shown here is derived from an EMBL/GenBank/DDBJ whole genome shotgun (WGS) entry which is preliminary data.</text>
</comment>
<protein>
    <submittedName>
        <fullName evidence="5">2-hydroxypropyl-CoM lyase</fullName>
    </submittedName>
</protein>
<dbReference type="InterPro" id="IPR002629">
    <property type="entry name" value="Met_Synth_C/arc"/>
</dbReference>
<keyword evidence="2" id="KW-0479">Metal-binding</keyword>
<evidence type="ECO:0000313" key="6">
    <source>
        <dbReference type="Proteomes" id="UP001596337"/>
    </source>
</evidence>